<comment type="caution">
    <text evidence="4">The sequence shown here is derived from an EMBL/GenBank/DDBJ whole genome shotgun (WGS) entry which is preliminary data.</text>
</comment>
<dbReference type="InterPro" id="IPR003500">
    <property type="entry name" value="RpiB_LacA_LacB"/>
</dbReference>
<dbReference type="Proteomes" id="UP000018890">
    <property type="component" value="Unassembled WGS sequence"/>
</dbReference>
<dbReference type="PANTHER" id="PTHR43732">
    <property type="entry name" value="RIBOSE 5-PHOSPHATE ISOMERASE-RELATED"/>
    <property type="match status" value="1"/>
</dbReference>
<name>W4Q8L4_9BACI</name>
<gene>
    <name evidence="4" type="ORF">JCM9140_3896</name>
</gene>
<dbReference type="InterPro" id="IPR036569">
    <property type="entry name" value="RpiB_LacA_LacB_sf"/>
</dbReference>
<evidence type="ECO:0000256" key="1">
    <source>
        <dbReference type="ARBA" id="ARBA00008754"/>
    </source>
</evidence>
<dbReference type="Pfam" id="PF02502">
    <property type="entry name" value="LacAB_rpiB"/>
    <property type="match status" value="1"/>
</dbReference>
<sequence length="157" mass="17314">MKIAIGSDHAGFSLKETVMKALELMGHEVTDYGCYDDNPVDFPDIAKGVCKAILKKDAERGIMVCGTGVGAAIASNKIPGIRASVCHDVYSAHQCVEHDNVNVMCIGAQIVGNKLAIDLLETYLQATFSTEVHFRRRVQKLELMEVEFHEYQKKQKG</sequence>
<dbReference type="GO" id="GO:0005975">
    <property type="term" value="P:carbohydrate metabolic process"/>
    <property type="evidence" value="ECO:0007669"/>
    <property type="project" value="InterPro"/>
</dbReference>
<dbReference type="InterPro" id="IPR051812">
    <property type="entry name" value="SPI_LacAB/RpiB"/>
</dbReference>
<dbReference type="NCBIfam" id="NF004051">
    <property type="entry name" value="PRK05571.1"/>
    <property type="match status" value="1"/>
</dbReference>
<evidence type="ECO:0000256" key="3">
    <source>
        <dbReference type="PIRSR" id="PIRSR005384-1"/>
    </source>
</evidence>
<organism evidence="4 5">
    <name type="scientific">Halalkalibacter wakoensis JCM 9140</name>
    <dbReference type="NCBI Taxonomy" id="1236970"/>
    <lineage>
        <taxon>Bacteria</taxon>
        <taxon>Bacillati</taxon>
        <taxon>Bacillota</taxon>
        <taxon>Bacilli</taxon>
        <taxon>Bacillales</taxon>
        <taxon>Bacillaceae</taxon>
        <taxon>Halalkalibacter</taxon>
    </lineage>
</organism>
<feature type="active site" description="Proton acceptor" evidence="3">
    <location>
        <position position="65"/>
    </location>
</feature>
<dbReference type="NCBIfam" id="TIGR01120">
    <property type="entry name" value="rpiB"/>
    <property type="match status" value="1"/>
</dbReference>
<dbReference type="PIRSF" id="PIRSF005384">
    <property type="entry name" value="RpiB_LacA_B"/>
    <property type="match status" value="1"/>
</dbReference>
<dbReference type="STRING" id="1236970.JCM9140_3896"/>
<dbReference type="Gene3D" id="3.40.1400.10">
    <property type="entry name" value="Sugar-phosphate isomerase, RpiB/LacA/LacB"/>
    <property type="match status" value="1"/>
</dbReference>
<dbReference type="NCBIfam" id="TIGR00689">
    <property type="entry name" value="rpiB_lacA_lacB"/>
    <property type="match status" value="1"/>
</dbReference>
<evidence type="ECO:0000313" key="4">
    <source>
        <dbReference type="EMBL" id="GAE27739.1"/>
    </source>
</evidence>
<dbReference type="SUPFAM" id="SSF89623">
    <property type="entry name" value="Ribose/Galactose isomerase RpiB/AlsB"/>
    <property type="match status" value="1"/>
</dbReference>
<evidence type="ECO:0000256" key="2">
    <source>
        <dbReference type="ARBA" id="ARBA00023235"/>
    </source>
</evidence>
<proteinExistence type="inferred from homology"/>
<feature type="active site" description="Proton donor" evidence="3">
    <location>
        <position position="98"/>
    </location>
</feature>
<dbReference type="InterPro" id="IPR004785">
    <property type="entry name" value="RpiB"/>
</dbReference>
<accession>W4Q8L4</accession>
<dbReference type="OrthoDB" id="1778624at2"/>
<dbReference type="EMBL" id="BAUT01000062">
    <property type="protein sequence ID" value="GAE27739.1"/>
    <property type="molecule type" value="Genomic_DNA"/>
</dbReference>
<comment type="similarity">
    <text evidence="1">Belongs to the LacAB/RpiB family.</text>
</comment>
<keyword evidence="5" id="KW-1185">Reference proteome</keyword>
<dbReference type="PANTHER" id="PTHR43732:SF1">
    <property type="entry name" value="RIBOSE 5-PHOSPHATE ISOMERASE"/>
    <property type="match status" value="1"/>
</dbReference>
<dbReference type="RefSeq" id="WP_034749401.1">
    <property type="nucleotide sequence ID" value="NZ_BAUT01000062.1"/>
</dbReference>
<keyword evidence="2 4" id="KW-0413">Isomerase</keyword>
<protein>
    <submittedName>
        <fullName evidence="4">Ribose 5-phosphate isomerase B</fullName>
    </submittedName>
</protein>
<reference evidence="4" key="1">
    <citation type="journal article" date="2014" name="Genome Announc.">
        <title>Draft Genome Sequences of Three Alkaliphilic Bacillus Strains, Bacillus wakoensis JCM 9140T, Bacillus akibai JCM 9157T, and Bacillus hemicellulosilyticus JCM 9152T.</title>
        <authorList>
            <person name="Yuki M."/>
            <person name="Oshima K."/>
            <person name="Suda W."/>
            <person name="Oshida Y."/>
            <person name="Kitamura K."/>
            <person name="Iida T."/>
            <person name="Hattori M."/>
            <person name="Ohkuma M."/>
        </authorList>
    </citation>
    <scope>NUCLEOTIDE SEQUENCE [LARGE SCALE GENOMIC DNA]</scope>
    <source>
        <strain evidence="4">JCM 9140</strain>
    </source>
</reference>
<evidence type="ECO:0000313" key="5">
    <source>
        <dbReference type="Proteomes" id="UP000018890"/>
    </source>
</evidence>
<dbReference type="AlphaFoldDB" id="W4Q8L4"/>
<dbReference type="GO" id="GO:0016861">
    <property type="term" value="F:intramolecular oxidoreductase activity, interconverting aldoses and ketoses"/>
    <property type="evidence" value="ECO:0007669"/>
    <property type="project" value="UniProtKB-ARBA"/>
</dbReference>